<dbReference type="PANTHER" id="PTHR34585">
    <property type="match status" value="1"/>
</dbReference>
<feature type="domain" description="Helix-turn-helix" evidence="1">
    <location>
        <begin position="16"/>
        <end position="65"/>
    </location>
</feature>
<dbReference type="AlphaFoldDB" id="A0A101HHX0"/>
<gene>
    <name evidence="2" type="ORF">XD92_0882</name>
</gene>
<evidence type="ECO:0000313" key="3">
    <source>
        <dbReference type="Proteomes" id="UP000053860"/>
    </source>
</evidence>
<dbReference type="SUPFAM" id="SSF46955">
    <property type="entry name" value="Putative DNA-binding domain"/>
    <property type="match status" value="1"/>
</dbReference>
<dbReference type="PANTHER" id="PTHR34585:SF22">
    <property type="entry name" value="HELIX-TURN-HELIX DOMAIN-CONTAINING PROTEIN"/>
    <property type="match status" value="1"/>
</dbReference>
<evidence type="ECO:0000259" key="1">
    <source>
        <dbReference type="Pfam" id="PF12728"/>
    </source>
</evidence>
<dbReference type="Proteomes" id="UP000053860">
    <property type="component" value="Unassembled WGS sequence"/>
</dbReference>
<dbReference type="EMBL" id="LGGN01000154">
    <property type="protein sequence ID" value="KUK77209.1"/>
    <property type="molecule type" value="Genomic_DNA"/>
</dbReference>
<name>A0A101HHX0_9BACT</name>
<reference evidence="3" key="1">
    <citation type="journal article" date="2015" name="MBio">
        <title>Genome-Resolved Metagenomic Analysis Reveals Roles for Candidate Phyla and Other Microbial Community Members in Biogeochemical Transformations in Oil Reservoirs.</title>
        <authorList>
            <person name="Hu P."/>
            <person name="Tom L."/>
            <person name="Singh A."/>
            <person name="Thomas B.C."/>
            <person name="Baker B.J."/>
            <person name="Piceno Y.M."/>
            <person name="Andersen G.L."/>
            <person name="Banfield J.F."/>
        </authorList>
    </citation>
    <scope>NUCLEOTIDE SEQUENCE [LARGE SCALE GENOMIC DNA]</scope>
</reference>
<evidence type="ECO:0000313" key="2">
    <source>
        <dbReference type="EMBL" id="KUK77209.1"/>
    </source>
</evidence>
<comment type="caution">
    <text evidence="2">The sequence shown here is derived from an EMBL/GenBank/DDBJ whole genome shotgun (WGS) entry which is preliminary data.</text>
</comment>
<sequence length="85" mass="10335">MKKEKHYAILYEWADWVDSQDVMQKFHISVRTLQSWRTNKVLPYSCIRGKIYYRKSDILLILQKNYNGTRKSLLPEFNDCSVEFR</sequence>
<proteinExistence type="predicted"/>
<dbReference type="InterPro" id="IPR041657">
    <property type="entry name" value="HTH_17"/>
</dbReference>
<protein>
    <recommendedName>
        <fullName evidence="1">Helix-turn-helix domain-containing protein</fullName>
    </recommendedName>
</protein>
<accession>A0A101HHX0</accession>
<organism evidence="2 3">
    <name type="scientific">Proteiniphilum acetatigenes</name>
    <dbReference type="NCBI Taxonomy" id="294710"/>
    <lineage>
        <taxon>Bacteria</taxon>
        <taxon>Pseudomonadati</taxon>
        <taxon>Bacteroidota</taxon>
        <taxon>Bacteroidia</taxon>
        <taxon>Bacteroidales</taxon>
        <taxon>Dysgonomonadaceae</taxon>
        <taxon>Proteiniphilum</taxon>
    </lineage>
</organism>
<dbReference type="Pfam" id="PF12728">
    <property type="entry name" value="HTH_17"/>
    <property type="match status" value="1"/>
</dbReference>
<dbReference type="InterPro" id="IPR009061">
    <property type="entry name" value="DNA-bd_dom_put_sf"/>
</dbReference>